<feature type="transmembrane region" description="Helical" evidence="9">
    <location>
        <begin position="266"/>
        <end position="293"/>
    </location>
</feature>
<evidence type="ECO:0000256" key="9">
    <source>
        <dbReference type="SAM" id="Phobius"/>
    </source>
</evidence>
<dbReference type="CTD" id="6756741"/>
<feature type="transmembrane region" description="Helical" evidence="9">
    <location>
        <begin position="117"/>
        <end position="137"/>
    </location>
</feature>
<reference evidence="11 12" key="1">
    <citation type="journal article" date="2008" name="Nature">
        <title>The Trichoplax genome and the nature of placozoans.</title>
        <authorList>
            <person name="Srivastava M."/>
            <person name="Begovic E."/>
            <person name="Chapman J."/>
            <person name="Putnam N.H."/>
            <person name="Hellsten U."/>
            <person name="Kawashima T."/>
            <person name="Kuo A."/>
            <person name="Mitros T."/>
            <person name="Salamov A."/>
            <person name="Carpenter M.L."/>
            <person name="Signorovitch A.Y."/>
            <person name="Moreno M.A."/>
            <person name="Kamm K."/>
            <person name="Grimwood J."/>
            <person name="Schmutz J."/>
            <person name="Shapiro H."/>
            <person name="Grigoriev I.V."/>
            <person name="Buss L.W."/>
            <person name="Schierwater B."/>
            <person name="Dellaporta S.L."/>
            <person name="Rokhsar D.S."/>
        </authorList>
    </citation>
    <scope>NUCLEOTIDE SEQUENCE [LARGE SCALE GENOMIC DNA]</scope>
    <source>
        <strain evidence="11 12">Grell-BS-1999</strain>
    </source>
</reference>
<dbReference type="GO" id="GO:0008188">
    <property type="term" value="F:neuropeptide receptor activity"/>
    <property type="evidence" value="ECO:0000318"/>
    <property type="project" value="GO_Central"/>
</dbReference>
<dbReference type="RefSeq" id="XP_002115630.1">
    <property type="nucleotide sequence ID" value="XM_002115594.1"/>
</dbReference>
<feature type="transmembrane region" description="Helical" evidence="9">
    <location>
        <begin position="305"/>
        <end position="326"/>
    </location>
</feature>
<evidence type="ECO:0000256" key="5">
    <source>
        <dbReference type="ARBA" id="ARBA00023136"/>
    </source>
</evidence>
<dbReference type="GO" id="GO:0007218">
    <property type="term" value="P:neuropeptide signaling pathway"/>
    <property type="evidence" value="ECO:0000318"/>
    <property type="project" value="GO_Central"/>
</dbReference>
<keyword evidence="3 9" id="KW-1133">Transmembrane helix</keyword>
<organism evidence="11 12">
    <name type="scientific">Trichoplax adhaerens</name>
    <name type="common">Trichoplax reptans</name>
    <dbReference type="NCBI Taxonomy" id="10228"/>
    <lineage>
        <taxon>Eukaryota</taxon>
        <taxon>Metazoa</taxon>
        <taxon>Placozoa</taxon>
        <taxon>Uniplacotomia</taxon>
        <taxon>Trichoplacea</taxon>
        <taxon>Trichoplacidae</taxon>
        <taxon>Trichoplax</taxon>
    </lineage>
</organism>
<keyword evidence="12" id="KW-1185">Reference proteome</keyword>
<evidence type="ECO:0000313" key="11">
    <source>
        <dbReference type="EMBL" id="EDV21993.1"/>
    </source>
</evidence>
<evidence type="ECO:0000256" key="1">
    <source>
        <dbReference type="ARBA" id="ARBA00004141"/>
    </source>
</evidence>
<keyword evidence="4" id="KW-0297">G-protein coupled receptor</keyword>
<dbReference type="GeneID" id="6756741"/>
<feature type="transmembrane region" description="Helical" evidence="9">
    <location>
        <begin position="158"/>
        <end position="182"/>
    </location>
</feature>
<dbReference type="AlphaFoldDB" id="B3S5Y5"/>
<dbReference type="PANTHER" id="PTHR24238">
    <property type="entry name" value="G-PROTEIN COUPLED RECEPTOR"/>
    <property type="match status" value="1"/>
</dbReference>
<dbReference type="PhylomeDB" id="B3S5Y5"/>
<evidence type="ECO:0000259" key="10">
    <source>
        <dbReference type="PROSITE" id="PS50262"/>
    </source>
</evidence>
<dbReference type="STRING" id="10228.B3S5Y5"/>
<dbReference type="InterPro" id="IPR017452">
    <property type="entry name" value="GPCR_Rhodpsn_7TM"/>
</dbReference>
<dbReference type="Gene3D" id="1.20.1070.10">
    <property type="entry name" value="Rhodopsin 7-helix transmembrane proteins"/>
    <property type="match status" value="1"/>
</dbReference>
<dbReference type="PROSITE" id="PS50262">
    <property type="entry name" value="G_PROTEIN_RECEP_F1_2"/>
    <property type="match status" value="1"/>
</dbReference>
<proteinExistence type="predicted"/>
<sequence>MHLNVLSLWNLTYQIKNVTSSGHDGYTAKPNDTDEALPLNPSEWIVIGFSLAVVIISVVCNVIVIATILCNRFLRTTTNYFMISQSIADLLFALIVILGMVIQALLGYWPFAPFWCAIYNACGIGLVMVSILNFCAISIDRYIAICYPFLQHRLNFTLLFILASAYIWMQPIILSLLPMVIWHDYTQVDINVCGHVITHTREKIYFLILVIANIFLPALLLSVLYSIVFKTACGHIQKIKQQNSLHRQLSRAADIKRPITSKDFKLLLIFVFIIGTFYLTWTPFFVVLIINYFDDDPYHPSREGFRFFSSIAILISFTHCAINPIAYNFMNSEMRRGLWNLLGISRRRRRASLRLSLQATYTKTSRASRYSKRSNGGPRTSSNGNGQQLVAKNQDNKLTPKAGLEDRLYPLLSPLQSYPPNKEPAMALTTV</sequence>
<keyword evidence="6" id="KW-0675">Receptor</keyword>
<dbReference type="HOGENOM" id="CLU_636691_0_0_1"/>
<protein>
    <recommendedName>
        <fullName evidence="10">G-protein coupled receptors family 1 profile domain-containing protein</fullName>
    </recommendedName>
</protein>
<keyword evidence="5 9" id="KW-0472">Membrane</keyword>
<dbReference type="OrthoDB" id="5951059at2759"/>
<evidence type="ECO:0000256" key="6">
    <source>
        <dbReference type="ARBA" id="ARBA00023170"/>
    </source>
</evidence>
<evidence type="ECO:0000256" key="3">
    <source>
        <dbReference type="ARBA" id="ARBA00022989"/>
    </source>
</evidence>
<dbReference type="OMA" id="GHVITHT"/>
<feature type="transmembrane region" description="Helical" evidence="9">
    <location>
        <begin position="204"/>
        <end position="228"/>
    </location>
</feature>
<evidence type="ECO:0000256" key="8">
    <source>
        <dbReference type="SAM" id="MobiDB-lite"/>
    </source>
</evidence>
<dbReference type="SMART" id="SM01381">
    <property type="entry name" value="7TM_GPCR_Srsx"/>
    <property type="match status" value="1"/>
</dbReference>
<dbReference type="CDD" id="cd14967">
    <property type="entry name" value="7tmA_amine_R-like"/>
    <property type="match status" value="1"/>
</dbReference>
<dbReference type="EMBL" id="DS985251">
    <property type="protein sequence ID" value="EDV21993.1"/>
    <property type="molecule type" value="Genomic_DNA"/>
</dbReference>
<dbReference type="PANTHER" id="PTHR24238:SF57">
    <property type="entry name" value="G-PROTEIN COUPLED RECEPTOR 83"/>
    <property type="match status" value="1"/>
</dbReference>
<feature type="transmembrane region" description="Helical" evidence="9">
    <location>
        <begin position="44"/>
        <end position="69"/>
    </location>
</feature>
<evidence type="ECO:0000256" key="7">
    <source>
        <dbReference type="ARBA" id="ARBA00023224"/>
    </source>
</evidence>
<dbReference type="eggNOG" id="KOG3656">
    <property type="taxonomic scope" value="Eukaryota"/>
</dbReference>
<dbReference type="InParanoid" id="B3S5Y5"/>
<dbReference type="Pfam" id="PF00001">
    <property type="entry name" value="7tm_1"/>
    <property type="match status" value="1"/>
</dbReference>
<dbReference type="Proteomes" id="UP000009022">
    <property type="component" value="Unassembled WGS sequence"/>
</dbReference>
<evidence type="ECO:0000256" key="4">
    <source>
        <dbReference type="ARBA" id="ARBA00023040"/>
    </source>
</evidence>
<dbReference type="InterPro" id="IPR000276">
    <property type="entry name" value="GPCR_Rhodpsn"/>
</dbReference>
<dbReference type="SUPFAM" id="SSF81321">
    <property type="entry name" value="Family A G protein-coupled receptor-like"/>
    <property type="match status" value="1"/>
</dbReference>
<keyword evidence="7" id="KW-0807">Transducer</keyword>
<evidence type="ECO:0000313" key="12">
    <source>
        <dbReference type="Proteomes" id="UP000009022"/>
    </source>
</evidence>
<accession>B3S5Y5</accession>
<gene>
    <name evidence="11" type="ORF">TRIADDRAFT_59551</name>
</gene>
<feature type="transmembrane region" description="Helical" evidence="9">
    <location>
        <begin position="90"/>
        <end position="111"/>
    </location>
</feature>
<evidence type="ECO:0000256" key="2">
    <source>
        <dbReference type="ARBA" id="ARBA00022692"/>
    </source>
</evidence>
<feature type="domain" description="G-protein coupled receptors family 1 profile" evidence="10">
    <location>
        <begin position="60"/>
        <end position="327"/>
    </location>
</feature>
<dbReference type="KEGG" id="tad:TRIADDRAFT_59551"/>
<dbReference type="GO" id="GO:0005886">
    <property type="term" value="C:plasma membrane"/>
    <property type="evidence" value="ECO:0000318"/>
    <property type="project" value="GO_Central"/>
</dbReference>
<dbReference type="FunCoup" id="B3S5Y5">
    <property type="interactions" value="1051"/>
</dbReference>
<comment type="subcellular location">
    <subcellularLocation>
        <location evidence="1">Membrane</location>
        <topology evidence="1">Multi-pass membrane protein</topology>
    </subcellularLocation>
</comment>
<feature type="region of interest" description="Disordered" evidence="8">
    <location>
        <begin position="364"/>
        <end position="389"/>
    </location>
</feature>
<keyword evidence="2 9" id="KW-0812">Transmembrane</keyword>
<name>B3S5Y5_TRIAD</name>
<dbReference type="PRINTS" id="PR00237">
    <property type="entry name" value="GPCRRHODOPSN"/>
</dbReference>